<dbReference type="Gene3D" id="1.10.20.60">
    <property type="entry name" value="Glu-tRNAGln amidotransferase C subunit, N-terminal domain"/>
    <property type="match status" value="1"/>
</dbReference>
<evidence type="ECO:0000313" key="2">
    <source>
        <dbReference type="Proteomes" id="UP000050356"/>
    </source>
</evidence>
<evidence type="ECO:0000313" key="1">
    <source>
        <dbReference type="EMBL" id="KPW92597.1"/>
    </source>
</evidence>
<reference evidence="1 2" key="1">
    <citation type="submission" date="2015-09" db="EMBL/GenBank/DDBJ databases">
        <title>Genome announcement of multiple Pseudomonas syringae strains.</title>
        <authorList>
            <person name="Thakur S."/>
            <person name="Wang P.W."/>
            <person name="Gong Y."/>
            <person name="Weir B.S."/>
            <person name="Guttman D.S."/>
        </authorList>
    </citation>
    <scope>NUCLEOTIDE SEQUENCE [LARGE SCALE GENOMIC DNA]</scope>
    <source>
        <strain evidence="1 2">ICMP17524</strain>
    </source>
</reference>
<gene>
    <name evidence="1" type="ORF">ALO50_03898</name>
</gene>
<comment type="caution">
    <text evidence="1">The sequence shown here is derived from an EMBL/GenBank/DDBJ whole genome shotgun (WGS) entry which is preliminary data.</text>
</comment>
<organism evidence="1 2">
    <name type="scientific">Pseudomonas syringae pv. cerasicola</name>
    <dbReference type="NCBI Taxonomy" id="264451"/>
    <lineage>
        <taxon>Bacteria</taxon>
        <taxon>Pseudomonadati</taxon>
        <taxon>Pseudomonadota</taxon>
        <taxon>Gammaproteobacteria</taxon>
        <taxon>Pseudomonadales</taxon>
        <taxon>Pseudomonadaceae</taxon>
        <taxon>Pseudomonas</taxon>
        <taxon>Pseudomonas syringae</taxon>
    </lineage>
</organism>
<dbReference type="InterPro" id="IPR036928">
    <property type="entry name" value="AS_sf"/>
</dbReference>
<dbReference type="Proteomes" id="UP000050356">
    <property type="component" value="Unassembled WGS sequence"/>
</dbReference>
<dbReference type="EMBL" id="LJQA01000480">
    <property type="protein sequence ID" value="KPW92597.1"/>
    <property type="molecule type" value="Genomic_DNA"/>
</dbReference>
<sequence>MEHRVATGMDNGVLRIEPMPAHPAQAAPVSACPIPGGPYRYLENTMSVKRPDKADFLIAAQDHGYDLSDSQMASFLSLADETLGSYEAIDELYAAHVAQPTPLREHSKPTEAENLHGAWYVKTHIAGAASGPLAGRTVVIKDNVSVAGVPMANGSLSLAGSGHGHRRRPGRFDPHAVGLERHRRAQADLQPCALYRGFSDRADHRPCRSDGQ</sequence>
<protein>
    <submittedName>
        <fullName evidence="1">Amidase</fullName>
    </submittedName>
</protein>
<dbReference type="Gene3D" id="3.90.1300.10">
    <property type="entry name" value="Amidase signature (AS) domain"/>
    <property type="match status" value="1"/>
</dbReference>
<accession>A0A0P9N577</accession>
<dbReference type="SUPFAM" id="SSF75304">
    <property type="entry name" value="Amidase signature (AS) enzymes"/>
    <property type="match status" value="1"/>
</dbReference>
<dbReference type="AlphaFoldDB" id="A0A0P9N577"/>
<name>A0A0P9N577_PSESX</name>
<proteinExistence type="predicted"/>